<dbReference type="InterPro" id="IPR003018">
    <property type="entry name" value="GAF"/>
</dbReference>
<dbReference type="SUPFAM" id="SSF55781">
    <property type="entry name" value="GAF domain-like"/>
    <property type="match status" value="1"/>
</dbReference>
<dbReference type="Proteomes" id="UP000278807">
    <property type="component" value="Unassembled WGS sequence"/>
</dbReference>
<proteinExistence type="predicted"/>
<dbReference type="Pfam" id="PF01590">
    <property type="entry name" value="GAF"/>
    <property type="match status" value="1"/>
</dbReference>
<keyword evidence="3" id="KW-1185">Reference proteome</keyword>
<evidence type="ECO:0000313" key="3">
    <source>
        <dbReference type="Proteomes" id="UP000278807"/>
    </source>
</evidence>
<feature type="domain" description="GAF" evidence="1">
    <location>
        <begin position="10"/>
        <end position="80"/>
    </location>
</feature>
<protein>
    <submittedName>
        <fullName evidence="4">GAF domain-containing protein</fullName>
    </submittedName>
</protein>
<dbReference type="InterPro" id="IPR029016">
    <property type="entry name" value="GAF-like_dom_sf"/>
</dbReference>
<reference evidence="2 3" key="2">
    <citation type="submission" date="2018-11" db="EMBL/GenBank/DDBJ databases">
        <authorList>
            <consortium name="Pathogen Informatics"/>
        </authorList>
    </citation>
    <scope>NUCLEOTIDE SEQUENCE [LARGE SCALE GENOMIC DNA]</scope>
</reference>
<dbReference type="STRING" id="102285.A0A0R3TET3"/>
<evidence type="ECO:0000313" key="2">
    <source>
        <dbReference type="EMBL" id="VDO01430.1"/>
    </source>
</evidence>
<gene>
    <name evidence="2" type="ORF">HNAJ_LOCUS5570</name>
</gene>
<dbReference type="WBParaSite" id="HNAJ_0000557201-mRNA-1">
    <property type="protein sequence ID" value="HNAJ_0000557201-mRNA-1"/>
    <property type="gene ID" value="HNAJ_0000557201"/>
</dbReference>
<dbReference type="Gene3D" id="3.30.450.40">
    <property type="match status" value="1"/>
</dbReference>
<name>A0A0R3TET3_RODNA</name>
<evidence type="ECO:0000313" key="4">
    <source>
        <dbReference type="WBParaSite" id="HNAJ_0000557201-mRNA-1"/>
    </source>
</evidence>
<dbReference type="AlphaFoldDB" id="A0A0R3TET3"/>
<organism evidence="4">
    <name type="scientific">Rodentolepis nana</name>
    <name type="common">Dwarf tapeworm</name>
    <name type="synonym">Hymenolepis nana</name>
    <dbReference type="NCBI Taxonomy" id="102285"/>
    <lineage>
        <taxon>Eukaryota</taxon>
        <taxon>Metazoa</taxon>
        <taxon>Spiralia</taxon>
        <taxon>Lophotrochozoa</taxon>
        <taxon>Platyhelminthes</taxon>
        <taxon>Cestoda</taxon>
        <taxon>Eucestoda</taxon>
        <taxon>Cyclophyllidea</taxon>
        <taxon>Hymenolepididae</taxon>
        <taxon>Rodentolepis</taxon>
    </lineage>
</organism>
<dbReference type="EMBL" id="UZAE01004937">
    <property type="protein sequence ID" value="VDO01430.1"/>
    <property type="molecule type" value="Genomic_DNA"/>
</dbReference>
<reference evidence="4" key="1">
    <citation type="submission" date="2017-02" db="UniProtKB">
        <authorList>
            <consortium name="WormBaseParasite"/>
        </authorList>
    </citation>
    <scope>IDENTIFICATION</scope>
</reference>
<sequence>MEKLHLSFLQDARFDSEVDVMTGYHTRCLICMPIKDGEGNVLAVAQVMNKQQAGIENANLVFSAQDVSLFRAYTNFCGIGLYQAKILFRSQLETRRSQVNYYFPFS</sequence>
<evidence type="ECO:0000259" key="1">
    <source>
        <dbReference type="Pfam" id="PF01590"/>
    </source>
</evidence>
<accession>A0A0R3TET3</accession>
<dbReference type="OrthoDB" id="74705at2759"/>